<dbReference type="PANTHER" id="PTHR33308">
    <property type="entry name" value="PEPTIDOGLYCAN HYDROLASE FLGJ"/>
    <property type="match status" value="1"/>
</dbReference>
<sequence length="384" mass="40764">MIPTNTTLGLTGGQTLLSGLAADPTAYQGLSRLARSGDSEAALDAAARAFESLLIGQMLKQMRSAALSDGLFDSAYTQLYQDLYDQQIAALISQGDGLGIRKALLRQLAPRNKEAKPGGREASALVVPERIPWLKSLGMRVPAQQPPAPDTSVPGTFQTALSQATDTGAMEPATGSGDLGGRWPPRNAEEFVAYLKPYAQQAATVLGMDTSVLLAQSALETGWGRSIPRRADGRSSFNLFGIKADRSWQGDSVTVGTLEYRDGVARREQARFRAYDNPAESFIDYVAFLKCNPRYREALQSDTAESFIRGLQRAGYATDPRYADKVLSLRNRVLAIGAAGDSPNEGTSNQAGQARTGAGGAGSLQPSGQSPQVSALQADDSTKG</sequence>
<dbReference type="GO" id="GO:0071555">
    <property type="term" value="P:cell wall organization"/>
    <property type="evidence" value="ECO:0007669"/>
    <property type="project" value="UniProtKB-KW"/>
</dbReference>
<evidence type="ECO:0000256" key="4">
    <source>
        <dbReference type="ARBA" id="ARBA00007974"/>
    </source>
</evidence>
<dbReference type="InterPro" id="IPR019301">
    <property type="entry name" value="Flagellar_prot_FlgJ_N"/>
</dbReference>
<dbReference type="EMBL" id="CP048029">
    <property type="protein sequence ID" value="QIK37974.1"/>
    <property type="molecule type" value="Genomic_DNA"/>
</dbReference>
<evidence type="ECO:0000256" key="11">
    <source>
        <dbReference type="ARBA" id="ARBA00030835"/>
    </source>
</evidence>
<keyword evidence="14" id="KW-0969">Cilium</keyword>
<dbReference type="FunFam" id="2.10.70.40:FF:000001">
    <property type="entry name" value="Flagellar assembly peptidoglycan hydrolase FlgJ"/>
    <property type="match status" value="1"/>
</dbReference>
<gene>
    <name evidence="14" type="primary">flgJ</name>
    <name evidence="14" type="ORF">GWK36_08225</name>
</gene>
<dbReference type="InterPro" id="IPR002901">
    <property type="entry name" value="MGlyc_endo_b_GlcNAc-like_dom"/>
</dbReference>
<evidence type="ECO:0000313" key="15">
    <source>
        <dbReference type="Proteomes" id="UP000502699"/>
    </source>
</evidence>
<evidence type="ECO:0000256" key="6">
    <source>
        <dbReference type="ARBA" id="ARBA00022764"/>
    </source>
</evidence>
<accession>A0A6G7VDC6</accession>
<dbReference type="PANTHER" id="PTHR33308:SF9">
    <property type="entry name" value="PEPTIDOGLYCAN HYDROLASE FLGJ"/>
    <property type="match status" value="1"/>
</dbReference>
<dbReference type="GO" id="GO:0016798">
    <property type="term" value="F:hydrolase activity, acting on glycosyl bonds"/>
    <property type="evidence" value="ECO:0007669"/>
    <property type="project" value="UniProtKB-KW"/>
</dbReference>
<dbReference type="GO" id="GO:0044780">
    <property type="term" value="P:bacterial-type flagellum assembly"/>
    <property type="evidence" value="ECO:0007669"/>
    <property type="project" value="InterPro"/>
</dbReference>
<keyword evidence="14" id="KW-0966">Cell projection</keyword>
<dbReference type="PRINTS" id="PR01002">
    <property type="entry name" value="FLGFLGJ"/>
</dbReference>
<name>A0A6G7VDC6_9GAMM</name>
<keyword evidence="7" id="KW-1005">Bacterial flagellum biogenesis</keyword>
<evidence type="ECO:0000313" key="14">
    <source>
        <dbReference type="EMBL" id="QIK37974.1"/>
    </source>
</evidence>
<dbReference type="GO" id="GO:0004040">
    <property type="term" value="F:amidase activity"/>
    <property type="evidence" value="ECO:0007669"/>
    <property type="project" value="InterPro"/>
</dbReference>
<feature type="domain" description="Mannosyl-glycoprotein endo-beta-N-acetylglucosamidase-like" evidence="13">
    <location>
        <begin position="185"/>
        <end position="344"/>
    </location>
</feature>
<dbReference type="Pfam" id="PF10135">
    <property type="entry name" value="Rod-binding"/>
    <property type="match status" value="1"/>
</dbReference>
<reference evidence="15" key="1">
    <citation type="submission" date="2020-01" db="EMBL/GenBank/DDBJ databases">
        <title>Caldichromatium gen. nov., sp. nov., a thermophilic purple sulfur bacterium member of the family Chromatiaceae isolated from Nakabusa hot spring, Japan.</title>
        <authorList>
            <person name="Saini M.K."/>
            <person name="Hanada S."/>
            <person name="Tank M."/>
        </authorList>
    </citation>
    <scope>NUCLEOTIDE SEQUENCE [LARGE SCALE GENOMIC DNA]</scope>
    <source>
        <strain evidence="15">No.7</strain>
    </source>
</reference>
<dbReference type="SMART" id="SM00047">
    <property type="entry name" value="LYZ2"/>
    <property type="match status" value="1"/>
</dbReference>
<dbReference type="KEGG" id="cjap:GWK36_08225"/>
<evidence type="ECO:0000256" key="2">
    <source>
        <dbReference type="ARBA" id="ARBA00004418"/>
    </source>
</evidence>
<comment type="similarity">
    <text evidence="3">In the N-terminal section; belongs to the FlgJ family.</text>
</comment>
<evidence type="ECO:0000256" key="5">
    <source>
        <dbReference type="ARBA" id="ARBA00013433"/>
    </source>
</evidence>
<dbReference type="Proteomes" id="UP000502699">
    <property type="component" value="Chromosome"/>
</dbReference>
<evidence type="ECO:0000256" key="10">
    <source>
        <dbReference type="ARBA" id="ARBA00023316"/>
    </source>
</evidence>
<comment type="function">
    <text evidence="1">Flagellum-specific muramidase which hydrolyzes the peptidoglycan layer to assemble the rod structure in the periplasmic space.</text>
</comment>
<keyword evidence="6" id="KW-0574">Periplasm</keyword>
<dbReference type="RefSeq" id="WP_166270737.1">
    <property type="nucleotide sequence ID" value="NZ_CP048029.1"/>
</dbReference>
<evidence type="ECO:0000256" key="9">
    <source>
        <dbReference type="ARBA" id="ARBA00023295"/>
    </source>
</evidence>
<evidence type="ECO:0000256" key="8">
    <source>
        <dbReference type="ARBA" id="ARBA00022801"/>
    </source>
</evidence>
<keyword evidence="8 14" id="KW-0378">Hydrolase</keyword>
<evidence type="ECO:0000256" key="1">
    <source>
        <dbReference type="ARBA" id="ARBA00002954"/>
    </source>
</evidence>
<organism evidence="14 15">
    <name type="scientific">Caldichromatium japonicum</name>
    <dbReference type="NCBI Taxonomy" id="2699430"/>
    <lineage>
        <taxon>Bacteria</taxon>
        <taxon>Pseudomonadati</taxon>
        <taxon>Pseudomonadota</taxon>
        <taxon>Gammaproteobacteria</taxon>
        <taxon>Chromatiales</taxon>
        <taxon>Chromatiaceae</taxon>
        <taxon>Caldichromatium</taxon>
    </lineage>
</organism>
<comment type="subcellular location">
    <subcellularLocation>
        <location evidence="2">Periplasm</location>
    </subcellularLocation>
</comment>
<evidence type="ECO:0000259" key="13">
    <source>
        <dbReference type="SMART" id="SM00047"/>
    </source>
</evidence>
<proteinExistence type="inferred from homology"/>
<evidence type="ECO:0000256" key="12">
    <source>
        <dbReference type="SAM" id="MobiDB-lite"/>
    </source>
</evidence>
<keyword evidence="10" id="KW-0961">Cell wall biogenesis/degradation</keyword>
<dbReference type="InterPro" id="IPR013377">
    <property type="entry name" value="FlgJ"/>
</dbReference>
<dbReference type="NCBIfam" id="TIGR02541">
    <property type="entry name" value="flagell_FlgJ"/>
    <property type="match status" value="1"/>
</dbReference>
<evidence type="ECO:0000256" key="3">
    <source>
        <dbReference type="ARBA" id="ARBA00006880"/>
    </source>
</evidence>
<keyword evidence="9" id="KW-0326">Glycosidase</keyword>
<comment type="similarity">
    <text evidence="4">In the C-terminal section; belongs to the glycosyl hydrolase 73 family.</text>
</comment>
<dbReference type="InterPro" id="IPR051056">
    <property type="entry name" value="Glycosyl_Hydrolase_73"/>
</dbReference>
<dbReference type="GO" id="GO:0042597">
    <property type="term" value="C:periplasmic space"/>
    <property type="evidence" value="ECO:0007669"/>
    <property type="project" value="UniProtKB-SubCell"/>
</dbReference>
<dbReference type="GO" id="GO:0071973">
    <property type="term" value="P:bacterial-type flagellum-dependent cell motility"/>
    <property type="evidence" value="ECO:0007669"/>
    <property type="project" value="TreeGrafter"/>
</dbReference>
<feature type="region of interest" description="Disordered" evidence="12">
    <location>
        <begin position="338"/>
        <end position="384"/>
    </location>
</feature>
<dbReference type="Gene3D" id="1.10.530.10">
    <property type="match status" value="1"/>
</dbReference>
<dbReference type="Pfam" id="PF01832">
    <property type="entry name" value="Glucosaminidase"/>
    <property type="match status" value="1"/>
</dbReference>
<keyword evidence="14" id="KW-0282">Flagellum</keyword>
<evidence type="ECO:0000256" key="7">
    <source>
        <dbReference type="ARBA" id="ARBA00022795"/>
    </source>
</evidence>
<protein>
    <recommendedName>
        <fullName evidence="5">Peptidoglycan hydrolase FlgJ</fullName>
    </recommendedName>
    <alternativeName>
        <fullName evidence="11">Muramidase FlgJ</fullName>
    </alternativeName>
</protein>
<dbReference type="Gene3D" id="2.10.70.40">
    <property type="entry name" value="peptidoglycan hydrolase"/>
    <property type="match status" value="1"/>
</dbReference>
<feature type="compositionally biased region" description="Polar residues" evidence="12">
    <location>
        <begin position="364"/>
        <end position="375"/>
    </location>
</feature>
<keyword evidence="15" id="KW-1185">Reference proteome</keyword>
<dbReference type="AlphaFoldDB" id="A0A6G7VDC6"/>